<dbReference type="AlphaFoldDB" id="A0AAW0I9Z5"/>
<gene>
    <name evidence="2" type="ORF">U0070_026556</name>
</gene>
<organism evidence="2 3">
    <name type="scientific">Myodes glareolus</name>
    <name type="common">Bank vole</name>
    <name type="synonym">Clethrionomys glareolus</name>
    <dbReference type="NCBI Taxonomy" id="447135"/>
    <lineage>
        <taxon>Eukaryota</taxon>
        <taxon>Metazoa</taxon>
        <taxon>Chordata</taxon>
        <taxon>Craniata</taxon>
        <taxon>Vertebrata</taxon>
        <taxon>Euteleostomi</taxon>
        <taxon>Mammalia</taxon>
        <taxon>Eutheria</taxon>
        <taxon>Euarchontoglires</taxon>
        <taxon>Glires</taxon>
        <taxon>Rodentia</taxon>
        <taxon>Myomorpha</taxon>
        <taxon>Muroidea</taxon>
        <taxon>Cricetidae</taxon>
        <taxon>Arvicolinae</taxon>
        <taxon>Myodes</taxon>
    </lineage>
</organism>
<proteinExistence type="predicted"/>
<reference evidence="2 3" key="1">
    <citation type="journal article" date="2023" name="bioRxiv">
        <title>Conserved and derived expression patterns and positive selection on dental genes reveal complex evolutionary context of ever-growing rodent molars.</title>
        <authorList>
            <person name="Calamari Z.T."/>
            <person name="Song A."/>
            <person name="Cohen E."/>
            <person name="Akter M."/>
            <person name="Roy R.D."/>
            <person name="Hallikas O."/>
            <person name="Christensen M.M."/>
            <person name="Li P."/>
            <person name="Marangoni P."/>
            <person name="Jernvall J."/>
            <person name="Klein O.D."/>
        </authorList>
    </citation>
    <scope>NUCLEOTIDE SEQUENCE [LARGE SCALE GENOMIC DNA]</scope>
    <source>
        <strain evidence="2">V071</strain>
    </source>
</reference>
<protein>
    <submittedName>
        <fullName evidence="2">Uncharacterized protein</fullName>
    </submittedName>
</protein>
<name>A0AAW0I9Z5_MYOGA</name>
<evidence type="ECO:0000313" key="2">
    <source>
        <dbReference type="EMBL" id="KAK7811216.1"/>
    </source>
</evidence>
<accession>A0AAW0I9Z5</accession>
<feature type="region of interest" description="Disordered" evidence="1">
    <location>
        <begin position="1"/>
        <end position="35"/>
    </location>
</feature>
<sequence>MERLKLYSHISPDPGSSRAGSKLAGRLPREGAPEQGLSQSLVLQFRFASNSTLIILLRSLQRAGLSGTCPTSRPKIRSYERLQNPASKLPVAPPLEWPRGAKAWLRRGSTLPLRPTPPNHSCACVHVTGYDSGWKRRCA</sequence>
<dbReference type="EMBL" id="JBBHLL010000178">
    <property type="protein sequence ID" value="KAK7811216.1"/>
    <property type="molecule type" value="Genomic_DNA"/>
</dbReference>
<evidence type="ECO:0000256" key="1">
    <source>
        <dbReference type="SAM" id="MobiDB-lite"/>
    </source>
</evidence>
<dbReference type="Proteomes" id="UP001488838">
    <property type="component" value="Unassembled WGS sequence"/>
</dbReference>
<keyword evidence="3" id="KW-1185">Reference proteome</keyword>
<comment type="caution">
    <text evidence="2">The sequence shown here is derived from an EMBL/GenBank/DDBJ whole genome shotgun (WGS) entry which is preliminary data.</text>
</comment>
<evidence type="ECO:0000313" key="3">
    <source>
        <dbReference type="Proteomes" id="UP001488838"/>
    </source>
</evidence>